<dbReference type="GO" id="GO:0000976">
    <property type="term" value="F:transcription cis-regulatory region binding"/>
    <property type="evidence" value="ECO:0007669"/>
    <property type="project" value="TreeGrafter"/>
</dbReference>
<evidence type="ECO:0000256" key="2">
    <source>
        <dbReference type="ARBA" id="ARBA00023015"/>
    </source>
</evidence>
<keyword evidence="4" id="KW-0804">Transcription</keyword>
<dbReference type="GO" id="GO:0003700">
    <property type="term" value="F:DNA-binding transcription factor activity"/>
    <property type="evidence" value="ECO:0007669"/>
    <property type="project" value="InterPro"/>
</dbReference>
<dbReference type="RefSeq" id="WP_249277948.1">
    <property type="nucleotide sequence ID" value="NZ_OBMM01000001.1"/>
</dbReference>
<evidence type="ECO:0000256" key="4">
    <source>
        <dbReference type="ARBA" id="ARBA00023163"/>
    </source>
</evidence>
<dbReference type="PANTHER" id="PTHR30126:SF91">
    <property type="entry name" value="LYSR FAMILY TRANSCRIPTIONAL REGULATOR"/>
    <property type="match status" value="1"/>
</dbReference>
<accession>A0A285R5J0</accession>
<dbReference type="EMBL" id="OBMM01000001">
    <property type="protein sequence ID" value="SOB89386.1"/>
    <property type="molecule type" value="Genomic_DNA"/>
</dbReference>
<dbReference type="Proteomes" id="UP000219068">
    <property type="component" value="Unassembled WGS sequence"/>
</dbReference>
<name>A0A285R5J0_9PROT</name>
<dbReference type="PRINTS" id="PR00039">
    <property type="entry name" value="HTHLYSR"/>
</dbReference>
<dbReference type="InterPro" id="IPR036388">
    <property type="entry name" value="WH-like_DNA-bd_sf"/>
</dbReference>
<dbReference type="InterPro" id="IPR005119">
    <property type="entry name" value="LysR_subst-bd"/>
</dbReference>
<dbReference type="PROSITE" id="PS50931">
    <property type="entry name" value="HTH_LYSR"/>
    <property type="match status" value="1"/>
</dbReference>
<dbReference type="Gene3D" id="3.40.190.290">
    <property type="match status" value="1"/>
</dbReference>
<keyword evidence="3" id="KW-0238">DNA-binding</keyword>
<sequence length="322" mass="35608">MSGITLDQLRVFVTIADLGSFAATARHLNRTQSSVTYTIQKLEEQTNLELFDRTAYRPTLTKAAHSLLPHARKVMADISSYRQHAKGIADGLEASITITISQFASNAPLMDVLAVLARKFPTVRVSLSTVTIQTTEVLDNGASDLAILPEFIPFGSDYARAACGQVRMCAVARPDHPLAWFPGKIHIDAMHAHTQIITSARDTPTLQRNHAVQALNYWKVNDLETKLAMILRGIGWGGMPEHMVADHIRNGTLALLDPESWDGLDHMPVLDIVVAHRQDRPLGPVAQWIFDQLKDTPRQSNPPCYAQKTPEKYNDLSCSSPT</sequence>
<dbReference type="Pfam" id="PF00126">
    <property type="entry name" value="HTH_1"/>
    <property type="match status" value="1"/>
</dbReference>
<reference evidence="7 8" key="1">
    <citation type="submission" date="2017-08" db="EMBL/GenBank/DDBJ databases">
        <authorList>
            <person name="de Groot N.N."/>
        </authorList>
    </citation>
    <scope>NUCLEOTIDE SEQUENCE [LARGE SCALE GENOMIC DNA]</scope>
    <source>
        <strain evidence="7 8">USBA 78</strain>
    </source>
</reference>
<dbReference type="AlphaFoldDB" id="A0A285R5J0"/>
<dbReference type="Gene3D" id="1.10.10.10">
    <property type="entry name" value="Winged helix-like DNA-binding domain superfamily/Winged helix DNA-binding domain"/>
    <property type="match status" value="1"/>
</dbReference>
<evidence type="ECO:0000256" key="3">
    <source>
        <dbReference type="ARBA" id="ARBA00023125"/>
    </source>
</evidence>
<dbReference type="PANTHER" id="PTHR30126">
    <property type="entry name" value="HTH-TYPE TRANSCRIPTIONAL REGULATOR"/>
    <property type="match status" value="1"/>
</dbReference>
<evidence type="ECO:0000256" key="5">
    <source>
        <dbReference type="SAM" id="MobiDB-lite"/>
    </source>
</evidence>
<comment type="similarity">
    <text evidence="1">Belongs to the LysR transcriptional regulatory family.</text>
</comment>
<evidence type="ECO:0000256" key="1">
    <source>
        <dbReference type="ARBA" id="ARBA00009437"/>
    </source>
</evidence>
<feature type="domain" description="HTH lysR-type" evidence="6">
    <location>
        <begin position="4"/>
        <end position="61"/>
    </location>
</feature>
<evidence type="ECO:0000259" key="6">
    <source>
        <dbReference type="PROSITE" id="PS50931"/>
    </source>
</evidence>
<organism evidence="7 8">
    <name type="scientific">Thalassospira xiamenensis</name>
    <dbReference type="NCBI Taxonomy" id="220697"/>
    <lineage>
        <taxon>Bacteria</taxon>
        <taxon>Pseudomonadati</taxon>
        <taxon>Pseudomonadota</taxon>
        <taxon>Alphaproteobacteria</taxon>
        <taxon>Rhodospirillales</taxon>
        <taxon>Thalassospiraceae</taxon>
        <taxon>Thalassospira</taxon>
    </lineage>
</organism>
<keyword evidence="2" id="KW-0805">Transcription regulation</keyword>
<proteinExistence type="inferred from homology"/>
<dbReference type="CDD" id="cd05466">
    <property type="entry name" value="PBP2_LTTR_substrate"/>
    <property type="match status" value="1"/>
</dbReference>
<dbReference type="InterPro" id="IPR036390">
    <property type="entry name" value="WH_DNA-bd_sf"/>
</dbReference>
<gene>
    <name evidence="7" type="ORF">SAMN05428964_10139</name>
</gene>
<dbReference type="SUPFAM" id="SSF46785">
    <property type="entry name" value="Winged helix' DNA-binding domain"/>
    <property type="match status" value="1"/>
</dbReference>
<dbReference type="InterPro" id="IPR000847">
    <property type="entry name" value="LysR_HTH_N"/>
</dbReference>
<dbReference type="Pfam" id="PF03466">
    <property type="entry name" value="LysR_substrate"/>
    <property type="match status" value="1"/>
</dbReference>
<evidence type="ECO:0000313" key="8">
    <source>
        <dbReference type="Proteomes" id="UP000219068"/>
    </source>
</evidence>
<evidence type="ECO:0000313" key="7">
    <source>
        <dbReference type="EMBL" id="SOB89386.1"/>
    </source>
</evidence>
<feature type="region of interest" description="Disordered" evidence="5">
    <location>
        <begin position="298"/>
        <end position="322"/>
    </location>
</feature>
<dbReference type="SUPFAM" id="SSF53850">
    <property type="entry name" value="Periplasmic binding protein-like II"/>
    <property type="match status" value="1"/>
</dbReference>
<protein>
    <submittedName>
        <fullName evidence="7">Transcriptional regulator, LysR family</fullName>
    </submittedName>
</protein>